<dbReference type="PROSITE" id="PS51318">
    <property type="entry name" value="TAT"/>
    <property type="match status" value="1"/>
</dbReference>
<dbReference type="InterPro" id="IPR050312">
    <property type="entry name" value="IolE/XylAMocC-like"/>
</dbReference>
<dbReference type="InterPro" id="IPR006311">
    <property type="entry name" value="TAT_signal"/>
</dbReference>
<dbReference type="PANTHER" id="PTHR12110">
    <property type="entry name" value="HYDROXYPYRUVATE ISOMERASE"/>
    <property type="match status" value="1"/>
</dbReference>
<accession>A0A381QSD9</accession>
<dbReference type="InterPro" id="IPR013022">
    <property type="entry name" value="Xyl_isomerase-like_TIM-brl"/>
</dbReference>
<dbReference type="Pfam" id="PF01261">
    <property type="entry name" value="AP_endonuc_2"/>
    <property type="match status" value="1"/>
</dbReference>
<proteinExistence type="predicted"/>
<dbReference type="Gene3D" id="3.20.20.150">
    <property type="entry name" value="Divalent-metal-dependent TIM barrel enzymes"/>
    <property type="match status" value="1"/>
</dbReference>
<dbReference type="AlphaFoldDB" id="A0A381QSD9"/>
<evidence type="ECO:0000313" key="2">
    <source>
        <dbReference type="EMBL" id="SUZ82302.1"/>
    </source>
</evidence>
<gene>
    <name evidence="2" type="ORF">METZ01_LOCUS35156</name>
</gene>
<sequence length="328" mass="36599">MKMNRRNFLKHTTVASSSISLTASGLFGAAPITVPLPPSREPVTSLTGAVDNQIGVSTYSFSRYKDERPTVLQCIDIAADMGFDGVEILHNQMDDESNGALQVLKARAHKLGMALMGFSTHQGFLYPEPERRQENVDLTIHQLQLANAMGIPTMRINTGRWGTTRSFNQLMEDEGIEPVPIGLTEEMGFEWVIHSLEKILPKAEEYGVVMGLENHWGLGRTAAGVLHIVEAIDSPWLQITLDTGNFFENRFPQLEMMAGSHIPITLVQAKTYYGGGRWYTLDINYARIAKMLRRGGYRGWVSLEFEGREDSSIGVPKSLEILREHFSA</sequence>
<evidence type="ECO:0000259" key="1">
    <source>
        <dbReference type="Pfam" id="PF01261"/>
    </source>
</evidence>
<dbReference type="InterPro" id="IPR036237">
    <property type="entry name" value="Xyl_isomerase-like_sf"/>
</dbReference>
<dbReference type="EMBL" id="UINC01001501">
    <property type="protein sequence ID" value="SUZ82302.1"/>
    <property type="molecule type" value="Genomic_DNA"/>
</dbReference>
<dbReference type="PANTHER" id="PTHR12110:SF53">
    <property type="entry name" value="BLR5974 PROTEIN"/>
    <property type="match status" value="1"/>
</dbReference>
<organism evidence="2">
    <name type="scientific">marine metagenome</name>
    <dbReference type="NCBI Taxonomy" id="408172"/>
    <lineage>
        <taxon>unclassified sequences</taxon>
        <taxon>metagenomes</taxon>
        <taxon>ecological metagenomes</taxon>
    </lineage>
</organism>
<protein>
    <recommendedName>
        <fullName evidence="1">Xylose isomerase-like TIM barrel domain-containing protein</fullName>
    </recommendedName>
</protein>
<reference evidence="2" key="1">
    <citation type="submission" date="2018-05" db="EMBL/GenBank/DDBJ databases">
        <authorList>
            <person name="Lanie J.A."/>
            <person name="Ng W.-L."/>
            <person name="Kazmierczak K.M."/>
            <person name="Andrzejewski T.M."/>
            <person name="Davidsen T.M."/>
            <person name="Wayne K.J."/>
            <person name="Tettelin H."/>
            <person name="Glass J.I."/>
            <person name="Rusch D."/>
            <person name="Podicherti R."/>
            <person name="Tsui H.-C.T."/>
            <person name="Winkler M.E."/>
        </authorList>
    </citation>
    <scope>NUCLEOTIDE SEQUENCE</scope>
</reference>
<feature type="domain" description="Xylose isomerase-like TIM barrel" evidence="1">
    <location>
        <begin position="75"/>
        <end position="324"/>
    </location>
</feature>
<name>A0A381QSD9_9ZZZZ</name>
<dbReference type="SUPFAM" id="SSF51658">
    <property type="entry name" value="Xylose isomerase-like"/>
    <property type="match status" value="1"/>
</dbReference>